<proteinExistence type="inferred from homology"/>
<dbReference type="InterPro" id="IPR036974">
    <property type="entry name" value="PUA_sf"/>
</dbReference>
<keyword evidence="2 8" id="KW-0028">Amino-acid biosynthesis</keyword>
<feature type="domain" description="PUA" evidence="9">
    <location>
        <begin position="295"/>
        <end position="378"/>
    </location>
</feature>
<dbReference type="Gene3D" id="3.40.1160.10">
    <property type="entry name" value="Acetylglutamate kinase-like"/>
    <property type="match status" value="1"/>
</dbReference>
<comment type="pathway">
    <text evidence="8">Amino-acid biosynthesis; L-proline biosynthesis; L-glutamate 5-semialdehyde from L-glutamate: step 1/2.</text>
</comment>
<name>A0A9D1N1I5_9CLOT</name>
<dbReference type="NCBIfam" id="TIGR01027">
    <property type="entry name" value="proB"/>
    <property type="match status" value="1"/>
</dbReference>
<evidence type="ECO:0000256" key="3">
    <source>
        <dbReference type="ARBA" id="ARBA00022650"/>
    </source>
</evidence>
<dbReference type="PRINTS" id="PR00474">
    <property type="entry name" value="GLU5KINASE"/>
</dbReference>
<accession>A0A9D1N1I5</accession>
<dbReference type="Pfam" id="PF01472">
    <property type="entry name" value="PUA"/>
    <property type="match status" value="1"/>
</dbReference>
<dbReference type="PANTHER" id="PTHR43654:SF1">
    <property type="entry name" value="ISOPENTENYL PHOSPHATE KINASE"/>
    <property type="match status" value="1"/>
</dbReference>
<evidence type="ECO:0000256" key="7">
    <source>
        <dbReference type="ARBA" id="ARBA00022840"/>
    </source>
</evidence>
<dbReference type="InterPro" id="IPR001057">
    <property type="entry name" value="Glu/AcGlu_kinase"/>
</dbReference>
<evidence type="ECO:0000256" key="2">
    <source>
        <dbReference type="ARBA" id="ARBA00022605"/>
    </source>
</evidence>
<dbReference type="GO" id="GO:0055129">
    <property type="term" value="P:L-proline biosynthetic process"/>
    <property type="evidence" value="ECO:0007669"/>
    <property type="project" value="UniProtKB-UniRule"/>
</dbReference>
<dbReference type="GO" id="GO:0004349">
    <property type="term" value="F:glutamate 5-kinase activity"/>
    <property type="evidence" value="ECO:0007669"/>
    <property type="project" value="UniProtKB-UniRule"/>
</dbReference>
<evidence type="ECO:0000256" key="4">
    <source>
        <dbReference type="ARBA" id="ARBA00022679"/>
    </source>
</evidence>
<dbReference type="InterPro" id="IPR036393">
    <property type="entry name" value="AceGlu_kinase-like_sf"/>
</dbReference>
<protein>
    <recommendedName>
        <fullName evidence="8">Glutamate 5-kinase</fullName>
        <ecNumber evidence="8">2.7.2.11</ecNumber>
    </recommendedName>
    <alternativeName>
        <fullName evidence="8">Gamma-glutamyl kinase</fullName>
        <shortName evidence="8">GK</shortName>
    </alternativeName>
</protein>
<dbReference type="InterPro" id="IPR001048">
    <property type="entry name" value="Asp/Glu/Uridylate_kinase"/>
</dbReference>
<feature type="binding site" evidence="8">
    <location>
        <position position="145"/>
    </location>
    <ligand>
        <name>substrate</name>
    </ligand>
</feature>
<dbReference type="Pfam" id="PF00696">
    <property type="entry name" value="AA_kinase"/>
    <property type="match status" value="1"/>
</dbReference>
<dbReference type="PIRSF" id="PIRSF000729">
    <property type="entry name" value="GK"/>
    <property type="match status" value="1"/>
</dbReference>
<comment type="caution">
    <text evidence="8">Lacks conserved residue(s) required for the propagation of feature annotation.</text>
</comment>
<evidence type="ECO:0000256" key="5">
    <source>
        <dbReference type="ARBA" id="ARBA00022741"/>
    </source>
</evidence>
<reference evidence="10" key="2">
    <citation type="journal article" date="2021" name="PeerJ">
        <title>Extensive microbial diversity within the chicken gut microbiome revealed by metagenomics and culture.</title>
        <authorList>
            <person name="Gilroy R."/>
            <person name="Ravi A."/>
            <person name="Getino M."/>
            <person name="Pursley I."/>
            <person name="Horton D.L."/>
            <person name="Alikhan N.F."/>
            <person name="Baker D."/>
            <person name="Gharbi K."/>
            <person name="Hall N."/>
            <person name="Watson M."/>
            <person name="Adriaenssens E.M."/>
            <person name="Foster-Nyarko E."/>
            <person name="Jarju S."/>
            <person name="Secka A."/>
            <person name="Antonio M."/>
            <person name="Oren A."/>
            <person name="Chaudhuri R.R."/>
            <person name="La Ragione R."/>
            <person name="Hildebrand F."/>
            <person name="Pallen M.J."/>
        </authorList>
    </citation>
    <scope>NUCLEOTIDE SEQUENCE</scope>
    <source>
        <strain evidence="10">CHK154-7741</strain>
    </source>
</reference>
<dbReference type="GO" id="GO:0003723">
    <property type="term" value="F:RNA binding"/>
    <property type="evidence" value="ECO:0007669"/>
    <property type="project" value="InterPro"/>
</dbReference>
<feature type="binding site" evidence="8">
    <location>
        <position position="19"/>
    </location>
    <ligand>
        <name>ATP</name>
        <dbReference type="ChEBI" id="CHEBI:30616"/>
    </ligand>
</feature>
<keyword evidence="6 8" id="KW-0418">Kinase</keyword>
<keyword evidence="5 8" id="KW-0547">Nucleotide-binding</keyword>
<comment type="caution">
    <text evidence="10">The sequence shown here is derived from an EMBL/GenBank/DDBJ whole genome shotgun (WGS) entry which is preliminary data.</text>
</comment>
<evidence type="ECO:0000256" key="6">
    <source>
        <dbReference type="ARBA" id="ARBA00022777"/>
    </source>
</evidence>
<comment type="catalytic activity">
    <reaction evidence="8">
        <text>L-glutamate + ATP = L-glutamyl 5-phosphate + ADP</text>
        <dbReference type="Rhea" id="RHEA:14877"/>
        <dbReference type="ChEBI" id="CHEBI:29985"/>
        <dbReference type="ChEBI" id="CHEBI:30616"/>
        <dbReference type="ChEBI" id="CHEBI:58274"/>
        <dbReference type="ChEBI" id="CHEBI:456216"/>
        <dbReference type="EC" id="2.7.2.11"/>
    </reaction>
</comment>
<evidence type="ECO:0000256" key="1">
    <source>
        <dbReference type="ARBA" id="ARBA00022490"/>
    </source>
</evidence>
<feature type="binding site" evidence="8">
    <location>
        <position position="166"/>
    </location>
    <ligand>
        <name>substrate</name>
    </ligand>
</feature>
<dbReference type="Gene3D" id="2.30.130.10">
    <property type="entry name" value="PUA domain"/>
    <property type="match status" value="1"/>
</dbReference>
<dbReference type="InterPro" id="IPR041739">
    <property type="entry name" value="G5K_ProB"/>
</dbReference>
<dbReference type="EC" id="2.7.2.11" evidence="8"/>
<organism evidence="10 11">
    <name type="scientific">Candidatus Limenecus avicola</name>
    <dbReference type="NCBI Taxonomy" id="2840847"/>
    <lineage>
        <taxon>Bacteria</taxon>
        <taxon>Bacillati</taxon>
        <taxon>Bacillota</taxon>
        <taxon>Clostridia</taxon>
        <taxon>Eubacteriales</taxon>
        <taxon>Clostridiaceae</taxon>
        <taxon>Clostridiaceae incertae sedis</taxon>
        <taxon>Candidatus Limenecus</taxon>
    </lineage>
</organism>
<dbReference type="AlphaFoldDB" id="A0A9D1N1I5"/>
<keyword evidence="7 8" id="KW-0067">ATP-binding</keyword>
<dbReference type="SMART" id="SM00359">
    <property type="entry name" value="PUA"/>
    <property type="match status" value="1"/>
</dbReference>
<dbReference type="GO" id="GO:0005829">
    <property type="term" value="C:cytosol"/>
    <property type="evidence" value="ECO:0007669"/>
    <property type="project" value="TreeGrafter"/>
</dbReference>
<comment type="similarity">
    <text evidence="8">Belongs to the glutamate 5-kinase family.</text>
</comment>
<dbReference type="InterPro" id="IPR011529">
    <property type="entry name" value="Glu_5kinase"/>
</dbReference>
<dbReference type="EMBL" id="DVOD01000069">
    <property type="protein sequence ID" value="HIU93360.1"/>
    <property type="molecule type" value="Genomic_DNA"/>
</dbReference>
<keyword evidence="4 8" id="KW-0808">Transferase</keyword>
<gene>
    <name evidence="8 10" type="primary">proB</name>
    <name evidence="10" type="ORF">IAD26_09550</name>
</gene>
<evidence type="ECO:0000256" key="8">
    <source>
        <dbReference type="HAMAP-Rule" id="MF_00456"/>
    </source>
</evidence>
<dbReference type="InterPro" id="IPR002478">
    <property type="entry name" value="PUA"/>
</dbReference>
<dbReference type="CDD" id="cd04242">
    <property type="entry name" value="AAK_G5K_ProB"/>
    <property type="match status" value="1"/>
</dbReference>
<evidence type="ECO:0000313" key="10">
    <source>
        <dbReference type="EMBL" id="HIU93360.1"/>
    </source>
</evidence>
<comment type="subcellular location">
    <subcellularLocation>
        <location evidence="8">Cytoplasm</location>
    </subcellularLocation>
</comment>
<dbReference type="SUPFAM" id="SSF88697">
    <property type="entry name" value="PUA domain-like"/>
    <property type="match status" value="1"/>
</dbReference>
<feature type="binding site" evidence="8">
    <location>
        <begin position="186"/>
        <end position="187"/>
    </location>
    <ligand>
        <name>ATP</name>
        <dbReference type="ChEBI" id="CHEBI:30616"/>
    </ligand>
</feature>
<dbReference type="PANTHER" id="PTHR43654">
    <property type="entry name" value="GLUTAMATE 5-KINASE"/>
    <property type="match status" value="1"/>
</dbReference>
<dbReference type="SUPFAM" id="SSF53633">
    <property type="entry name" value="Carbamate kinase-like"/>
    <property type="match status" value="1"/>
</dbReference>
<keyword evidence="1 8" id="KW-0963">Cytoplasm</keyword>
<dbReference type="CDD" id="cd21157">
    <property type="entry name" value="PUA_G5K"/>
    <property type="match status" value="1"/>
</dbReference>
<dbReference type="InterPro" id="IPR015947">
    <property type="entry name" value="PUA-like_sf"/>
</dbReference>
<evidence type="ECO:0000259" key="9">
    <source>
        <dbReference type="SMART" id="SM00359"/>
    </source>
</evidence>
<dbReference type="InterPro" id="IPR005715">
    <property type="entry name" value="Glu_5kinase/COase_Synthase"/>
</dbReference>
<dbReference type="FunFam" id="3.40.1160.10:FF:000006">
    <property type="entry name" value="Glutamate 5-kinase"/>
    <property type="match status" value="1"/>
</dbReference>
<comment type="function">
    <text evidence="8">Catalyzes the transfer of a phosphate group to glutamate to form L-glutamate 5-phosphate.</text>
</comment>
<feature type="binding site" evidence="8">
    <location>
        <position position="59"/>
    </location>
    <ligand>
        <name>substrate</name>
    </ligand>
</feature>
<evidence type="ECO:0000313" key="11">
    <source>
        <dbReference type="Proteomes" id="UP000886748"/>
    </source>
</evidence>
<dbReference type="GO" id="GO:0005524">
    <property type="term" value="F:ATP binding"/>
    <property type="evidence" value="ECO:0007669"/>
    <property type="project" value="UniProtKB-KW"/>
</dbReference>
<dbReference type="Proteomes" id="UP000886748">
    <property type="component" value="Unassembled WGS sequence"/>
</dbReference>
<dbReference type="PROSITE" id="PS50890">
    <property type="entry name" value="PUA"/>
    <property type="match status" value="1"/>
</dbReference>
<dbReference type="HAMAP" id="MF_00456">
    <property type="entry name" value="ProB"/>
    <property type="match status" value="1"/>
</dbReference>
<sequence length="386" mass="42924">MDNNNFREKIKNAQRIVFKFGTNVLRNDYKEISLSRIYTFIEDIAQLKKLGKEPIIVTSGAVGLGAKRLSVDSSESMSVKQACAAVGQSRLMSIYEDGFDKYGIITAQILLTEEDFTHRRKYLSLHDTLNTLISLGTIPVINQNDTVSTQELDFYQDTFQVSFSDNDKLSALVASELDADLLVVLSDIDGLFDDNPKENPDAKKISVVEELTEEIEKYAREASQGGRGGMKTKLEAMNVVTRSGGTGIIANGKEPHIIKRLFDIDNNEELGTVFLPTENLTNKKRWIAYATNIQARMTVNDGAKKALTQKYTSLLPIGVLNIEGDCQKGDIVSILDTDGNEFARGMVNYNCSDCKRIIGHHSDDILTILGYKNYDAIITRDNIALL</sequence>
<keyword evidence="3 8" id="KW-0641">Proline biosynthesis</keyword>
<reference evidence="10" key="1">
    <citation type="submission" date="2020-10" db="EMBL/GenBank/DDBJ databases">
        <authorList>
            <person name="Gilroy R."/>
        </authorList>
    </citation>
    <scope>NUCLEOTIDE SEQUENCE</scope>
    <source>
        <strain evidence="10">CHK154-7741</strain>
    </source>
</reference>